<dbReference type="Gene3D" id="3.60.21.10">
    <property type="match status" value="1"/>
</dbReference>
<dbReference type="PANTHER" id="PTHR42850:SF2">
    <property type="entry name" value="BLL5683 PROTEIN"/>
    <property type="match status" value="1"/>
</dbReference>
<proteinExistence type="inferred from homology"/>
<comment type="caution">
    <text evidence="3">The sequence shown here is derived from an EMBL/GenBank/DDBJ whole genome shotgun (WGS) entry which is preliminary data.</text>
</comment>
<protein>
    <recommendedName>
        <fullName evidence="2">Calcineurin-like phosphoesterase domain-containing protein</fullName>
    </recommendedName>
</protein>
<evidence type="ECO:0000313" key="4">
    <source>
        <dbReference type="Proteomes" id="UP000617355"/>
    </source>
</evidence>
<name>A0ABQ1QLP9_9RHOB</name>
<organism evidence="3 4">
    <name type="scientific">Sinisalibacter lacisalsi</name>
    <dbReference type="NCBI Taxonomy" id="1526570"/>
    <lineage>
        <taxon>Bacteria</taxon>
        <taxon>Pseudomonadati</taxon>
        <taxon>Pseudomonadota</taxon>
        <taxon>Alphaproteobacteria</taxon>
        <taxon>Rhodobacterales</taxon>
        <taxon>Roseobacteraceae</taxon>
        <taxon>Sinisalibacter</taxon>
    </lineage>
</organism>
<gene>
    <name evidence="3" type="ORF">GCM10011358_17880</name>
</gene>
<dbReference type="InterPro" id="IPR029052">
    <property type="entry name" value="Metallo-depent_PP-like"/>
</dbReference>
<feature type="domain" description="Calcineurin-like phosphoesterase" evidence="2">
    <location>
        <begin position="40"/>
        <end position="216"/>
    </location>
</feature>
<dbReference type="EMBL" id="BMGI01000002">
    <property type="protein sequence ID" value="GGD34244.1"/>
    <property type="molecule type" value="Genomic_DNA"/>
</dbReference>
<dbReference type="InterPro" id="IPR024654">
    <property type="entry name" value="Calcineurin-like_PHP_lpxH"/>
</dbReference>
<reference evidence="4" key="1">
    <citation type="journal article" date="2019" name="Int. J. Syst. Evol. Microbiol.">
        <title>The Global Catalogue of Microorganisms (GCM) 10K type strain sequencing project: providing services to taxonomists for standard genome sequencing and annotation.</title>
        <authorList>
            <consortium name="The Broad Institute Genomics Platform"/>
            <consortium name="The Broad Institute Genome Sequencing Center for Infectious Disease"/>
            <person name="Wu L."/>
            <person name="Ma J."/>
        </authorList>
    </citation>
    <scope>NUCLEOTIDE SEQUENCE [LARGE SCALE GENOMIC DNA]</scope>
    <source>
        <strain evidence="4">CGMCC 1.12922</strain>
    </source>
</reference>
<sequence length="268" mass="28146">MRIADLGTLRGPVIAYGGTLANLAALGALLREAGRAGVPGDRLICTGDIVGIGGQPAECLAATRAYGHTVVAGNIERQLAAGAADSGSGYPPGSVARRIAAAWWRHTDRQVTAAQRDWMETLPDIAVFAHEGRRYAVVHGGGTAPARFLWPSTPAEVFAREIEAIAAAAGPVDAVIAGHAGLAFERDISGLRWINAGMIGLPPHDGRRGGRYLRLDADGARILRLEYDPAPAFAAMVAVGLTQGWDLALMTGRWPCTDMLPEALRRGC</sequence>
<dbReference type="SUPFAM" id="SSF56300">
    <property type="entry name" value="Metallo-dependent phosphatases"/>
    <property type="match status" value="1"/>
</dbReference>
<dbReference type="Pfam" id="PF12850">
    <property type="entry name" value="Metallophos_2"/>
    <property type="match status" value="1"/>
</dbReference>
<evidence type="ECO:0000259" key="2">
    <source>
        <dbReference type="Pfam" id="PF12850"/>
    </source>
</evidence>
<dbReference type="InterPro" id="IPR050126">
    <property type="entry name" value="Ap4A_hydrolase"/>
</dbReference>
<keyword evidence="4" id="KW-1185">Reference proteome</keyword>
<dbReference type="PANTHER" id="PTHR42850">
    <property type="entry name" value="METALLOPHOSPHOESTERASE"/>
    <property type="match status" value="1"/>
</dbReference>
<dbReference type="Proteomes" id="UP000617355">
    <property type="component" value="Unassembled WGS sequence"/>
</dbReference>
<evidence type="ECO:0000313" key="3">
    <source>
        <dbReference type="EMBL" id="GGD34244.1"/>
    </source>
</evidence>
<evidence type="ECO:0000256" key="1">
    <source>
        <dbReference type="ARBA" id="ARBA00008950"/>
    </source>
</evidence>
<comment type="similarity">
    <text evidence="1">Belongs to the metallophosphoesterase superfamily. YfcE family.</text>
</comment>
<dbReference type="RefSeq" id="WP_188527285.1">
    <property type="nucleotide sequence ID" value="NZ_BMGI01000002.1"/>
</dbReference>
<accession>A0ABQ1QLP9</accession>